<dbReference type="PROSITE" id="PS51257">
    <property type="entry name" value="PROKAR_LIPOPROTEIN"/>
    <property type="match status" value="1"/>
</dbReference>
<dbReference type="RefSeq" id="WP_276652573.1">
    <property type="nucleotide sequence ID" value="NZ_DOOG01000064.1"/>
</dbReference>
<evidence type="ECO:0000313" key="3">
    <source>
        <dbReference type="EMBL" id="HCW69854.1"/>
    </source>
</evidence>
<name>A0A358HSM9_9PROT</name>
<evidence type="ECO:0000313" key="5">
    <source>
        <dbReference type="Proteomes" id="UP000264753"/>
    </source>
</evidence>
<dbReference type="Proteomes" id="UP000264753">
    <property type="component" value="Unassembled WGS sequence"/>
</dbReference>
<keyword evidence="1" id="KW-0732">Signal</keyword>
<sequence>MNSAIKKLAAVIGLAILSACASPAEFQNMTVTEGVDTAQAETSAYHGNITVSRVNGGEETNPMWTSEISSQAFEKALIASLENTSLLSKLEGDAPYELRVTLLEVDQPIFGLDLTVKTLIRYEVIDKQSGKTIFDQNIPADHTATFGDSPFAIQRLRLAKKGAAKNNIAAFIDMLIDKEPELSGEKVAST</sequence>
<gene>
    <name evidence="2" type="ORF">DEF21_07800</name>
    <name evidence="3" type="ORF">DHR80_22140</name>
</gene>
<dbReference type="Proteomes" id="UP000264179">
    <property type="component" value="Unassembled WGS sequence"/>
</dbReference>
<proteinExistence type="predicted"/>
<evidence type="ECO:0000256" key="1">
    <source>
        <dbReference type="SAM" id="SignalP"/>
    </source>
</evidence>
<evidence type="ECO:0008006" key="6">
    <source>
        <dbReference type="Google" id="ProtNLM"/>
    </source>
</evidence>
<comment type="caution">
    <text evidence="2">The sequence shown here is derived from an EMBL/GenBank/DDBJ whole genome shotgun (WGS) entry which is preliminary data.</text>
</comment>
<protein>
    <recommendedName>
        <fullName evidence="6">Lipoprotein</fullName>
    </recommendedName>
</protein>
<dbReference type="EMBL" id="DPOP01000168">
    <property type="protein sequence ID" value="HCW69854.1"/>
    <property type="molecule type" value="Genomic_DNA"/>
</dbReference>
<dbReference type="AlphaFoldDB" id="A0A358HSM9"/>
<evidence type="ECO:0000313" key="4">
    <source>
        <dbReference type="Proteomes" id="UP000264179"/>
    </source>
</evidence>
<evidence type="ECO:0000313" key="2">
    <source>
        <dbReference type="EMBL" id="HBU97794.1"/>
    </source>
</evidence>
<dbReference type="EMBL" id="DOOG01000064">
    <property type="protein sequence ID" value="HBU97794.1"/>
    <property type="molecule type" value="Genomic_DNA"/>
</dbReference>
<organism evidence="2 5">
    <name type="scientific">Thalassospira lucentensis</name>
    <dbReference type="NCBI Taxonomy" id="168935"/>
    <lineage>
        <taxon>Bacteria</taxon>
        <taxon>Pseudomonadati</taxon>
        <taxon>Pseudomonadota</taxon>
        <taxon>Alphaproteobacteria</taxon>
        <taxon>Rhodospirillales</taxon>
        <taxon>Thalassospiraceae</taxon>
        <taxon>Thalassospira</taxon>
    </lineage>
</organism>
<reference evidence="4 5" key="1">
    <citation type="journal article" date="2018" name="Nat. Biotechnol.">
        <title>A standardized bacterial taxonomy based on genome phylogeny substantially revises the tree of life.</title>
        <authorList>
            <person name="Parks D.H."/>
            <person name="Chuvochina M."/>
            <person name="Waite D.W."/>
            <person name="Rinke C."/>
            <person name="Skarshewski A."/>
            <person name="Chaumeil P.A."/>
            <person name="Hugenholtz P."/>
        </authorList>
    </citation>
    <scope>NUCLEOTIDE SEQUENCE [LARGE SCALE GENOMIC DNA]</scope>
    <source>
        <strain evidence="2">UBA8707</strain>
        <strain evidence="3">UBA9881</strain>
    </source>
</reference>
<feature type="signal peptide" evidence="1">
    <location>
        <begin position="1"/>
        <end position="21"/>
    </location>
</feature>
<accession>A0A358HSM9</accession>
<feature type="chain" id="PRO_5036067725" description="Lipoprotein" evidence="1">
    <location>
        <begin position="22"/>
        <end position="190"/>
    </location>
</feature>